<evidence type="ECO:0008006" key="3">
    <source>
        <dbReference type="Google" id="ProtNLM"/>
    </source>
</evidence>
<proteinExistence type="predicted"/>
<dbReference type="Proteomes" id="UP001204445">
    <property type="component" value="Unassembled WGS sequence"/>
</dbReference>
<gene>
    <name evidence="1" type="ORF">J2T55_000374</name>
</gene>
<dbReference type="InterPro" id="IPR023214">
    <property type="entry name" value="HAD_sf"/>
</dbReference>
<keyword evidence="2" id="KW-1185">Reference proteome</keyword>
<dbReference type="RefSeq" id="WP_259053889.1">
    <property type="nucleotide sequence ID" value="NZ_JANUCT010000002.1"/>
</dbReference>
<dbReference type="AlphaFoldDB" id="A0AAE3L3M6"/>
<reference evidence="1" key="1">
    <citation type="submission" date="2022-08" db="EMBL/GenBank/DDBJ databases">
        <title>Genomic Encyclopedia of Type Strains, Phase III (KMG-III): the genomes of soil and plant-associated and newly described type strains.</title>
        <authorList>
            <person name="Whitman W."/>
        </authorList>
    </citation>
    <scope>NUCLEOTIDE SEQUENCE</scope>
    <source>
        <strain evidence="1">HMT 1</strain>
    </source>
</reference>
<dbReference type="SUPFAM" id="SSF56784">
    <property type="entry name" value="HAD-like"/>
    <property type="match status" value="1"/>
</dbReference>
<protein>
    <recommendedName>
        <fullName evidence="3">Haloacid dehalogenase-like hydrolase</fullName>
    </recommendedName>
</protein>
<name>A0AAE3L3M6_9GAMM</name>
<organism evidence="1 2">
    <name type="scientific">Methylohalomonas lacus</name>
    <dbReference type="NCBI Taxonomy" id="398773"/>
    <lineage>
        <taxon>Bacteria</taxon>
        <taxon>Pseudomonadati</taxon>
        <taxon>Pseudomonadota</taxon>
        <taxon>Gammaproteobacteria</taxon>
        <taxon>Methylohalomonadales</taxon>
        <taxon>Methylohalomonadaceae</taxon>
        <taxon>Methylohalomonas</taxon>
    </lineage>
</organism>
<dbReference type="Gene3D" id="3.40.50.1000">
    <property type="entry name" value="HAD superfamily/HAD-like"/>
    <property type="match status" value="1"/>
</dbReference>
<sequence length="294" mass="34268">MSAQKDFNRHTIAIVYDFDGTLSPQPMQEYTVLPKIGVPAKQFWQTVDREKEADQAEGMLVYMRHLLEEAERKRIHIGRKDFAEMARSIEYFAGVETWFQRLNSFVRKAGRGQVRLRHYLISAGLREILEGTSIRRHFEQIYASEYHYDHHGVATFPKVLITDTTKTQYLFRINKGRERQTESINEHMPEYQRPIPFSNIIYIGDGHTDVPSMTVTRQNGGNAIAVYKPDSQRALHVCRELLQARRADFIAPADYRHNGVLEKRTKLLLSAVMANIAYERELFRCRVENHIAEI</sequence>
<dbReference type="Pfam" id="PF12710">
    <property type="entry name" value="HAD"/>
    <property type="match status" value="1"/>
</dbReference>
<dbReference type="InterPro" id="IPR036412">
    <property type="entry name" value="HAD-like_sf"/>
</dbReference>
<evidence type="ECO:0000313" key="1">
    <source>
        <dbReference type="EMBL" id="MCS3902378.1"/>
    </source>
</evidence>
<evidence type="ECO:0000313" key="2">
    <source>
        <dbReference type="Proteomes" id="UP001204445"/>
    </source>
</evidence>
<accession>A0AAE3L3M6</accession>
<comment type="caution">
    <text evidence="1">The sequence shown here is derived from an EMBL/GenBank/DDBJ whole genome shotgun (WGS) entry which is preliminary data.</text>
</comment>
<dbReference type="EMBL" id="JANUCT010000002">
    <property type="protein sequence ID" value="MCS3902378.1"/>
    <property type="molecule type" value="Genomic_DNA"/>
</dbReference>